<dbReference type="EMBL" id="CACTIH010007342">
    <property type="protein sequence ID" value="CAA3010443.1"/>
    <property type="molecule type" value="Genomic_DNA"/>
</dbReference>
<sequence>MPPRALLHWQRTDAVKPDRAEVVSSKHGALGRQGFILGRQENIWKARIFSWKASGNLEGKNYSWKARCNLDWLAWHFVRPGGERSDPGQLEAHPAINRTV</sequence>
<keyword evidence="2" id="KW-1185">Reference proteome</keyword>
<accession>A0A8S0U2W9</accession>
<dbReference type="Proteomes" id="UP000594638">
    <property type="component" value="Unassembled WGS sequence"/>
</dbReference>
<organism evidence="1 2">
    <name type="scientific">Olea europaea subsp. europaea</name>
    <dbReference type="NCBI Taxonomy" id="158383"/>
    <lineage>
        <taxon>Eukaryota</taxon>
        <taxon>Viridiplantae</taxon>
        <taxon>Streptophyta</taxon>
        <taxon>Embryophyta</taxon>
        <taxon>Tracheophyta</taxon>
        <taxon>Spermatophyta</taxon>
        <taxon>Magnoliopsida</taxon>
        <taxon>eudicotyledons</taxon>
        <taxon>Gunneridae</taxon>
        <taxon>Pentapetalae</taxon>
        <taxon>asterids</taxon>
        <taxon>lamiids</taxon>
        <taxon>Lamiales</taxon>
        <taxon>Oleaceae</taxon>
        <taxon>Oleeae</taxon>
        <taxon>Olea</taxon>
    </lineage>
</organism>
<comment type="caution">
    <text evidence="1">The sequence shown here is derived from an EMBL/GenBank/DDBJ whole genome shotgun (WGS) entry which is preliminary data.</text>
</comment>
<evidence type="ECO:0000313" key="1">
    <source>
        <dbReference type="EMBL" id="CAA3010443.1"/>
    </source>
</evidence>
<proteinExistence type="predicted"/>
<reference evidence="1 2" key="1">
    <citation type="submission" date="2019-12" db="EMBL/GenBank/DDBJ databases">
        <authorList>
            <person name="Alioto T."/>
            <person name="Alioto T."/>
            <person name="Gomez Garrido J."/>
        </authorList>
    </citation>
    <scope>NUCLEOTIDE SEQUENCE [LARGE SCALE GENOMIC DNA]</scope>
</reference>
<name>A0A8S0U2W9_OLEEU</name>
<protein>
    <submittedName>
        <fullName evidence="1">Uncharacterized protein</fullName>
    </submittedName>
</protein>
<gene>
    <name evidence="1" type="ORF">OLEA9_A003637</name>
</gene>
<dbReference type="AlphaFoldDB" id="A0A8S0U2W9"/>
<evidence type="ECO:0000313" key="2">
    <source>
        <dbReference type="Proteomes" id="UP000594638"/>
    </source>
</evidence>
<dbReference type="Gramene" id="OE9A003637T1">
    <property type="protein sequence ID" value="OE9A003637C1"/>
    <property type="gene ID" value="OE9A003637"/>
</dbReference>